<dbReference type="RefSeq" id="WP_068666335.1">
    <property type="nucleotide sequence ID" value="NZ_LYPB01000073.1"/>
</dbReference>
<comment type="caution">
    <text evidence="1">The sequence shown here is derived from an EMBL/GenBank/DDBJ whole genome shotgun (WGS) entry which is preliminary data.</text>
</comment>
<organism evidence="1 2">
    <name type="scientific">Paenibacillus oryzisoli</name>
    <dbReference type="NCBI Taxonomy" id="1850517"/>
    <lineage>
        <taxon>Bacteria</taxon>
        <taxon>Bacillati</taxon>
        <taxon>Bacillota</taxon>
        <taxon>Bacilli</taxon>
        <taxon>Bacillales</taxon>
        <taxon>Paenibacillaceae</taxon>
        <taxon>Paenibacillus</taxon>
    </lineage>
</organism>
<protein>
    <recommendedName>
        <fullName evidence="3">DUF4272 domain-containing protein</fullName>
    </recommendedName>
</protein>
<dbReference type="InterPro" id="IPR025368">
    <property type="entry name" value="DUF4272"/>
</dbReference>
<keyword evidence="2" id="KW-1185">Reference proteome</keyword>
<dbReference type="Proteomes" id="UP000078454">
    <property type="component" value="Unassembled WGS sequence"/>
</dbReference>
<dbReference type="EMBL" id="LYPB01000073">
    <property type="protein sequence ID" value="OAS17059.1"/>
    <property type="molecule type" value="Genomic_DNA"/>
</dbReference>
<evidence type="ECO:0000313" key="2">
    <source>
        <dbReference type="Proteomes" id="UP000078454"/>
    </source>
</evidence>
<proteinExistence type="predicted"/>
<dbReference type="AlphaFoldDB" id="A0A198A6F9"/>
<gene>
    <name evidence="1" type="ORF">A8708_02225</name>
</gene>
<sequence>MKFFTIFASRNSSDDISNIIVNLYNYGHTVEKNENIYMVKTKSFFNKRKTTIRVSTEITDPAYFETNIPGMIGFYNRILFADPKLKELVLTQISVFNMLISFEAEKELSEEQMQLCLELMSKIEGIGFIQNGTLLDYDGQIIVHPDGTSGPADFRPRACTNKVLGAEVASSEEGERRKYASIDYIKQRGILHLDTLPQLPPAAMCQWKTQQEIAERAISLLILIQYACDVAQGGDLVASKEFVTNMLRKFCVENRLTVEERRFLEAVEPSPQEAITITWQYEAYWTLIWALHLVDTLDFPDHTCNCNFAIEVVSRCESFGNFYQQTSLRSREEILDEADKTYRLHWACVNSRLQGQEASSGMNESIVMERRRGLFWVVGCTKEEWDHIPMDT</sequence>
<dbReference type="STRING" id="1850517.A8708_02225"/>
<evidence type="ECO:0008006" key="3">
    <source>
        <dbReference type="Google" id="ProtNLM"/>
    </source>
</evidence>
<dbReference type="OrthoDB" id="4399984at2"/>
<evidence type="ECO:0000313" key="1">
    <source>
        <dbReference type="EMBL" id="OAS17059.1"/>
    </source>
</evidence>
<reference evidence="1 2" key="1">
    <citation type="submission" date="2016-05" db="EMBL/GenBank/DDBJ databases">
        <title>Paenibacillus sp. 1ZS3-15 nov., isolated from the rhizosphere soil.</title>
        <authorList>
            <person name="Zhang X.X."/>
            <person name="Zhang J."/>
        </authorList>
    </citation>
    <scope>NUCLEOTIDE SEQUENCE [LARGE SCALE GENOMIC DNA]</scope>
    <source>
        <strain evidence="1 2">1ZS3-15</strain>
    </source>
</reference>
<dbReference type="Pfam" id="PF14094">
    <property type="entry name" value="DUF4272"/>
    <property type="match status" value="1"/>
</dbReference>
<accession>A0A198A6F9</accession>
<name>A0A198A6F9_9BACL</name>